<dbReference type="SUPFAM" id="SSF53383">
    <property type="entry name" value="PLP-dependent transferases"/>
    <property type="match status" value="1"/>
</dbReference>
<dbReference type="InterPro" id="IPR015422">
    <property type="entry name" value="PyrdxlP-dep_Trfase_small"/>
</dbReference>
<dbReference type="InterPro" id="IPR015421">
    <property type="entry name" value="PyrdxlP-dep_Trfase_major"/>
</dbReference>
<evidence type="ECO:0000259" key="1">
    <source>
        <dbReference type="Pfam" id="PF00155"/>
    </source>
</evidence>
<dbReference type="PANTHER" id="PTHR42858:SF1">
    <property type="entry name" value="LD15494P"/>
    <property type="match status" value="1"/>
</dbReference>
<gene>
    <name evidence="2" type="ORF">BJY01DRAFT_230505</name>
</gene>
<feature type="domain" description="Aminotransferase class I/classII large" evidence="1">
    <location>
        <begin position="7"/>
        <end position="441"/>
    </location>
</feature>
<reference evidence="2 3" key="1">
    <citation type="submission" date="2024-07" db="EMBL/GenBank/DDBJ databases">
        <title>Section-level genome sequencing and comparative genomics of Aspergillus sections Usti and Cavernicolus.</title>
        <authorList>
            <consortium name="Lawrence Berkeley National Laboratory"/>
            <person name="Nybo J.L."/>
            <person name="Vesth T.C."/>
            <person name="Theobald S."/>
            <person name="Frisvad J.C."/>
            <person name="Larsen T.O."/>
            <person name="Kjaerboelling I."/>
            <person name="Rothschild-Mancinelli K."/>
            <person name="Lyhne E.K."/>
            <person name="Kogle M.E."/>
            <person name="Barry K."/>
            <person name="Clum A."/>
            <person name="Na H."/>
            <person name="Ledsgaard L."/>
            <person name="Lin J."/>
            <person name="Lipzen A."/>
            <person name="Kuo A."/>
            <person name="Riley R."/>
            <person name="Mondo S."/>
            <person name="Labutti K."/>
            <person name="Haridas S."/>
            <person name="Pangalinan J."/>
            <person name="Salamov A.A."/>
            <person name="Simmons B.A."/>
            <person name="Magnuson J.K."/>
            <person name="Chen J."/>
            <person name="Drula E."/>
            <person name="Henrissat B."/>
            <person name="Wiebenga A."/>
            <person name="Lubbers R.J."/>
            <person name="Gomes A.C."/>
            <person name="Makela M.R."/>
            <person name="Stajich J."/>
            <person name="Grigoriev I.V."/>
            <person name="Mortensen U.H."/>
            <person name="De Vries R.P."/>
            <person name="Baker S.E."/>
            <person name="Andersen M.R."/>
        </authorList>
    </citation>
    <scope>NUCLEOTIDE SEQUENCE [LARGE SCALE GENOMIC DNA]</scope>
    <source>
        <strain evidence="2 3">CBS 123904</strain>
    </source>
</reference>
<dbReference type="Gene3D" id="3.90.1150.10">
    <property type="entry name" value="Aspartate Aminotransferase, domain 1"/>
    <property type="match status" value="1"/>
</dbReference>
<dbReference type="EMBL" id="JBFXLU010000567">
    <property type="protein sequence ID" value="KAL2824328.1"/>
    <property type="molecule type" value="Genomic_DNA"/>
</dbReference>
<dbReference type="Proteomes" id="UP001610446">
    <property type="component" value="Unassembled WGS sequence"/>
</dbReference>
<dbReference type="CDD" id="cd00609">
    <property type="entry name" value="AAT_like"/>
    <property type="match status" value="1"/>
</dbReference>
<dbReference type="GO" id="GO:0016740">
    <property type="term" value="F:transferase activity"/>
    <property type="evidence" value="ECO:0007669"/>
    <property type="project" value="UniProtKB-KW"/>
</dbReference>
<organism evidence="2 3">
    <name type="scientific">Aspergillus pseudoustus</name>
    <dbReference type="NCBI Taxonomy" id="1810923"/>
    <lineage>
        <taxon>Eukaryota</taxon>
        <taxon>Fungi</taxon>
        <taxon>Dikarya</taxon>
        <taxon>Ascomycota</taxon>
        <taxon>Pezizomycotina</taxon>
        <taxon>Eurotiomycetes</taxon>
        <taxon>Eurotiomycetidae</taxon>
        <taxon>Eurotiales</taxon>
        <taxon>Aspergillaceae</taxon>
        <taxon>Aspergillus</taxon>
        <taxon>Aspergillus subgen. Nidulantes</taxon>
    </lineage>
</organism>
<dbReference type="PANTHER" id="PTHR42858">
    <property type="entry name" value="AMINOTRANSFERASE"/>
    <property type="match status" value="1"/>
</dbReference>
<evidence type="ECO:0000313" key="2">
    <source>
        <dbReference type="EMBL" id="KAL2824328.1"/>
    </source>
</evidence>
<comment type="caution">
    <text evidence="2">The sequence shown here is derived from an EMBL/GenBank/DDBJ whole genome shotgun (WGS) entry which is preliminary data.</text>
</comment>
<proteinExistence type="predicted"/>
<protein>
    <submittedName>
        <fullName evidence="2">Pyridoxal phosphate-dependent transferase</fullName>
    </submittedName>
</protein>
<evidence type="ECO:0000313" key="3">
    <source>
        <dbReference type="Proteomes" id="UP001610446"/>
    </source>
</evidence>
<dbReference type="Pfam" id="PF00155">
    <property type="entry name" value="Aminotran_1_2"/>
    <property type="match status" value="1"/>
</dbReference>
<dbReference type="InterPro" id="IPR015424">
    <property type="entry name" value="PyrdxlP-dep_Trfase"/>
</dbReference>
<keyword evidence="2" id="KW-0808">Transferase</keyword>
<dbReference type="Gene3D" id="3.40.640.10">
    <property type="entry name" value="Type I PLP-dependent aspartate aminotransferase-like (Major domain)"/>
    <property type="match status" value="1"/>
</dbReference>
<accession>A0ABR4I999</accession>
<dbReference type="InterPro" id="IPR004839">
    <property type="entry name" value="Aminotransferase_I/II_large"/>
</dbReference>
<name>A0ABR4I999_9EURO</name>
<sequence>MSPTSTPIINLSSGFPSPLLFPLQQFNQATNTVLATPSIWHEGMIYGPDEGHFPLRKNIARWLSRFYYPDQTTADESNKVAIGPERICITGGASQNLACVLQVFTDPVFTRNVFVVEPAYFLSFRAFEDAGFAGRLMGVPEDEEGIDLWFLEQKLKEDELSSRPDTQPFKPPRPYRKLYRHIIYCVPTFSNPSGRIMSLSRREALIRLARKYDALIIADDVYDFVHFPTGTPSVDSPSPQSKRIVPRLVDIDRTLDGGPIDAFGNCMSNGSFSKIVGPGCRVGWGEGTSAFAYGMSQVGSTHSGGAPSHMTSTFINEMLEPSATEDSCAMTAHILHKLIPAYARRYTLLESAMEQYLAPFGVSPAVENGYHVGGGFFLWLRLPPSLISTEVVAAARKDGVVIGDGSVSALPEGNARCGTYEDMIRLCFAWVAEEELVEGVRILGQTIGRLVKGKGIAGEI</sequence>
<keyword evidence="3" id="KW-1185">Reference proteome</keyword>